<reference evidence="1" key="1">
    <citation type="submission" date="2020-11" db="EMBL/GenBank/DDBJ databases">
        <authorList>
            <person name="Whitehead M."/>
        </authorList>
    </citation>
    <scope>NUCLEOTIDE SEQUENCE</scope>
    <source>
        <strain evidence="1">EGII</strain>
    </source>
</reference>
<evidence type="ECO:0000313" key="2">
    <source>
        <dbReference type="Proteomes" id="UP000606786"/>
    </source>
</evidence>
<protein>
    <submittedName>
        <fullName evidence="1">(Mediterranean fruit fly) hypothetical protein</fullName>
    </submittedName>
</protein>
<name>A0A811UWR3_CERCA</name>
<comment type="caution">
    <text evidence="1">The sequence shown here is derived from an EMBL/GenBank/DDBJ whole genome shotgun (WGS) entry which is preliminary data.</text>
</comment>
<dbReference type="Proteomes" id="UP000606786">
    <property type="component" value="Unassembled WGS sequence"/>
</dbReference>
<organism evidence="1 2">
    <name type="scientific">Ceratitis capitata</name>
    <name type="common">Mediterranean fruit fly</name>
    <name type="synonym">Tephritis capitata</name>
    <dbReference type="NCBI Taxonomy" id="7213"/>
    <lineage>
        <taxon>Eukaryota</taxon>
        <taxon>Metazoa</taxon>
        <taxon>Ecdysozoa</taxon>
        <taxon>Arthropoda</taxon>
        <taxon>Hexapoda</taxon>
        <taxon>Insecta</taxon>
        <taxon>Pterygota</taxon>
        <taxon>Neoptera</taxon>
        <taxon>Endopterygota</taxon>
        <taxon>Diptera</taxon>
        <taxon>Brachycera</taxon>
        <taxon>Muscomorpha</taxon>
        <taxon>Tephritoidea</taxon>
        <taxon>Tephritidae</taxon>
        <taxon>Ceratitis</taxon>
        <taxon>Ceratitis</taxon>
    </lineage>
</organism>
<evidence type="ECO:0000313" key="1">
    <source>
        <dbReference type="EMBL" id="CAD7001533.1"/>
    </source>
</evidence>
<sequence>MDSNNLASAFVPYILRTTLKNSEHDTSTDVTSCGNNNEQESMSDAINVRSYVRPTLEMYTMPKIFNFPFKVLINHYEEMFKVTVELIEIVYSYMLDTCPEKLYHICEQRSQSYRRIRRPSEVLSLFRKALSIVVALNFEERGVDWHANGFRFYDNFSRYAHELHTFKNIGVAVLGEDEAHNLHQGIVRSTSVDEDADRSDTLTFLVFLPAVTIDLMMGREGA</sequence>
<keyword evidence="2" id="KW-1185">Reference proteome</keyword>
<dbReference type="EMBL" id="CAJHJT010000023">
    <property type="protein sequence ID" value="CAD7001533.1"/>
    <property type="molecule type" value="Genomic_DNA"/>
</dbReference>
<gene>
    <name evidence="1" type="ORF">CCAP1982_LOCUS10029</name>
</gene>
<dbReference type="AlphaFoldDB" id="A0A811UWR3"/>
<proteinExistence type="predicted"/>
<accession>A0A811UWR3</accession>